<dbReference type="InterPro" id="IPR023631">
    <property type="entry name" value="Amidase_dom"/>
</dbReference>
<dbReference type="Pfam" id="PF01425">
    <property type="entry name" value="Amidase"/>
    <property type="match status" value="1"/>
</dbReference>
<evidence type="ECO:0000259" key="2">
    <source>
        <dbReference type="Pfam" id="PF21986"/>
    </source>
</evidence>
<evidence type="ECO:0000313" key="4">
    <source>
        <dbReference type="Proteomes" id="UP000183529"/>
    </source>
</evidence>
<comment type="caution">
    <text evidence="3">The sequence shown here is derived from an EMBL/GenBank/DDBJ whole genome shotgun (WGS) entry which is preliminary data.</text>
</comment>
<evidence type="ECO:0000259" key="1">
    <source>
        <dbReference type="Pfam" id="PF01425"/>
    </source>
</evidence>
<proteinExistence type="predicted"/>
<dbReference type="Pfam" id="PF21986">
    <property type="entry name" value="AH_C"/>
    <property type="match status" value="1"/>
</dbReference>
<reference evidence="3 4" key="1">
    <citation type="submission" date="2016-10" db="EMBL/GenBank/DDBJ databases">
        <authorList>
            <person name="Varghese N."/>
            <person name="Submissions S."/>
        </authorList>
    </citation>
    <scope>NUCLEOTIDE SEQUENCE [LARGE SCALE GENOMIC DNA]</scope>
    <source>
        <strain evidence="3 4">LMG 22274</strain>
    </source>
</reference>
<feature type="domain" description="Allophanate hydrolase C-terminal" evidence="2">
    <location>
        <begin position="496"/>
        <end position="624"/>
    </location>
</feature>
<sequence length="630" mass="66650">MLLVAFHLVFKIELMPRFRPLKVRALLDAYRRGEISPRETVDTVLHRLATTHRPEAWILRVAASSLVTRAAQLEQLLADEGPALFERMPLFGVPFAVKDNVDVAGLPTTAGCAAFAYTPGETAFAVERLLDAGAILIGKTNLDQFATGLVGTRSPYGAVRQVDHDDFISGGSSSGSAVAVAEGIVAFALGTDTAGSGRVPAGCNGIVGLKPSLGLVSKRGVVPACRTLDTLSVFAHDVADAWTVLDRLAAFDARDAYSKPLVSRGLAHGSLRLGVPDTLTFFDDRRAQDAFAATLDGIATHLALTPARFAFAPLQQVAALLYDGPWVAERRAALGDFFDTHRAQIDPTVAKVIAQAERFDAAKAFDGQYTLARLKREADALFEQFDILIVPTAPTHPTLAEVHANPVEVNSRLGVYTNFVNLLDWCALAVPGVPRDDGLPAGVTLIGPSGADQQLAVLGARIQALFNETDETTAAAAARDADAIAASPLPIQEPCVTLAVVGAHLRGEPLNWQLLQAGARFVEATTTAPHYRLYALAGTTPPKPGLVRQSVGAEGDAIAIELWDVPLRSFGAFVAAVPAPLAIGSLDLADGRTVKGFVCEPFAVAADAAASDITAYGGWRAYLAHRALKR</sequence>
<dbReference type="Gene3D" id="3.90.1300.10">
    <property type="entry name" value="Amidase signature (AS) domain"/>
    <property type="match status" value="1"/>
</dbReference>
<dbReference type="PANTHER" id="PTHR11895:SF169">
    <property type="entry name" value="GLUTAMYL-TRNA(GLN) AMIDOTRANSFERASE"/>
    <property type="match status" value="1"/>
</dbReference>
<keyword evidence="3" id="KW-0378">Hydrolase</keyword>
<dbReference type="InterPro" id="IPR053844">
    <property type="entry name" value="AH_C"/>
</dbReference>
<dbReference type="InterPro" id="IPR014085">
    <property type="entry name" value="Allophanate_hydrolase"/>
</dbReference>
<dbReference type="EMBL" id="FNZM01000029">
    <property type="protein sequence ID" value="SEK14538.1"/>
    <property type="molecule type" value="Genomic_DNA"/>
</dbReference>
<dbReference type="NCBIfam" id="NF006043">
    <property type="entry name" value="PRK08186.1"/>
    <property type="match status" value="1"/>
</dbReference>
<dbReference type="SUPFAM" id="SSF75304">
    <property type="entry name" value="Amidase signature (AS) enzymes"/>
    <property type="match status" value="1"/>
</dbReference>
<dbReference type="GO" id="GO:0016787">
    <property type="term" value="F:hydrolase activity"/>
    <property type="evidence" value="ECO:0007669"/>
    <property type="project" value="UniProtKB-KW"/>
</dbReference>
<organism evidence="3 4">
    <name type="scientific">Paraburkholderia tropica</name>
    <dbReference type="NCBI Taxonomy" id="92647"/>
    <lineage>
        <taxon>Bacteria</taxon>
        <taxon>Pseudomonadati</taxon>
        <taxon>Pseudomonadota</taxon>
        <taxon>Betaproteobacteria</taxon>
        <taxon>Burkholderiales</taxon>
        <taxon>Burkholderiaceae</taxon>
        <taxon>Paraburkholderia</taxon>
    </lineage>
</organism>
<accession>A0AAQ1JY63</accession>
<dbReference type="PANTHER" id="PTHR11895">
    <property type="entry name" value="TRANSAMIDASE"/>
    <property type="match status" value="1"/>
</dbReference>
<name>A0AAQ1JY63_9BURK</name>
<evidence type="ECO:0000313" key="3">
    <source>
        <dbReference type="EMBL" id="SEK14538.1"/>
    </source>
</evidence>
<gene>
    <name evidence="3" type="ORF">SAMN05216550_12918</name>
</gene>
<dbReference type="InterPro" id="IPR000120">
    <property type="entry name" value="Amidase"/>
</dbReference>
<dbReference type="Proteomes" id="UP000183529">
    <property type="component" value="Unassembled WGS sequence"/>
</dbReference>
<dbReference type="AlphaFoldDB" id="A0AAQ1JY63"/>
<dbReference type="Gene3D" id="3.10.490.10">
    <property type="entry name" value="Gamma-glutamyl cyclotransferase-like"/>
    <property type="match status" value="1"/>
</dbReference>
<dbReference type="InterPro" id="IPR036928">
    <property type="entry name" value="AS_sf"/>
</dbReference>
<dbReference type="Gene3D" id="1.20.58.1700">
    <property type="match status" value="1"/>
</dbReference>
<feature type="domain" description="Amidase" evidence="1">
    <location>
        <begin position="39"/>
        <end position="455"/>
    </location>
</feature>
<dbReference type="NCBIfam" id="TIGR02713">
    <property type="entry name" value="allophanate_hyd"/>
    <property type="match status" value="1"/>
</dbReference>
<protein>
    <submittedName>
        <fullName evidence="3">Allophanate hydrolase</fullName>
    </submittedName>
</protein>